<evidence type="ECO:0008006" key="2">
    <source>
        <dbReference type="Google" id="ProtNLM"/>
    </source>
</evidence>
<dbReference type="NCBIfam" id="NF033709">
    <property type="entry name" value="PorV_fam"/>
    <property type="match status" value="1"/>
</dbReference>
<dbReference type="SUPFAM" id="SSF56935">
    <property type="entry name" value="Porins"/>
    <property type="match status" value="1"/>
</dbReference>
<name>A0A3B1CB98_9ZZZZ</name>
<protein>
    <recommendedName>
        <fullName evidence="2">PorV/PorQ family protein</fullName>
    </recommendedName>
</protein>
<sequence length="298" mass="32662">MKKSLVILLFTSFGIMAQTAGGSGMSFLKIGFGARNIAMSDLGVVGVNDLTALNYNPALLSQYKSPQLMLTYNQSIQDMSTQLVGASFSLFGLPLAFGLNSTSIKDIEIRTQPGDPQSTFSAHYLFGSLSTGFKLFNDLSAGFTVKYLYENLFSDQSQGWAFDIGLSYQNIIKGMDIGASIKNLGSVDELRNIKTELPTDARLGVSYLIPFESIKSDVSFIGGVQKYLETDDIHFHVGGEFFYNELLAIRLGYMSGYDSKGLTTGLGLYWEGINFDYAFTPYSYGLGSSHTISLMYSF</sequence>
<reference evidence="1" key="1">
    <citation type="submission" date="2018-06" db="EMBL/GenBank/DDBJ databases">
        <authorList>
            <person name="Zhirakovskaya E."/>
        </authorList>
    </citation>
    <scope>NUCLEOTIDE SEQUENCE</scope>
</reference>
<proteinExistence type="predicted"/>
<dbReference type="AlphaFoldDB" id="A0A3B1CB98"/>
<evidence type="ECO:0000313" key="1">
    <source>
        <dbReference type="EMBL" id="VAX21284.1"/>
    </source>
</evidence>
<gene>
    <name evidence="1" type="ORF">MNBD_IGNAVI01-1872</name>
</gene>
<dbReference type="Gene3D" id="2.40.160.60">
    <property type="entry name" value="Outer membrane protein transport protein (OMPP1/FadL/TodX)"/>
    <property type="match status" value="1"/>
</dbReference>
<dbReference type="EMBL" id="UOGD01000193">
    <property type="protein sequence ID" value="VAX21284.1"/>
    <property type="molecule type" value="Genomic_DNA"/>
</dbReference>
<accession>A0A3B1CB98</accession>
<organism evidence="1">
    <name type="scientific">hydrothermal vent metagenome</name>
    <dbReference type="NCBI Taxonomy" id="652676"/>
    <lineage>
        <taxon>unclassified sequences</taxon>
        <taxon>metagenomes</taxon>
        <taxon>ecological metagenomes</taxon>
    </lineage>
</organism>